<dbReference type="KEGG" id="gtl:EP073_06200"/>
<dbReference type="Pfam" id="PF11141">
    <property type="entry name" value="DUF2914"/>
    <property type="match status" value="1"/>
</dbReference>
<reference evidence="3 4" key="1">
    <citation type="submission" date="2019-01" db="EMBL/GenBank/DDBJ databases">
        <title>Geovibrio thiophilus DSM 11263, complete genome.</title>
        <authorList>
            <person name="Spring S."/>
            <person name="Bunk B."/>
            <person name="Sproer C."/>
        </authorList>
    </citation>
    <scope>NUCLEOTIDE SEQUENCE [LARGE SCALE GENOMIC DNA]</scope>
    <source>
        <strain evidence="3 4">DSM 11263</strain>
    </source>
</reference>
<evidence type="ECO:0000256" key="1">
    <source>
        <dbReference type="SAM" id="SignalP"/>
    </source>
</evidence>
<feature type="chain" id="PRO_5019077538" evidence="1">
    <location>
        <begin position="21"/>
        <end position="128"/>
    </location>
</feature>
<dbReference type="InterPro" id="IPR022606">
    <property type="entry name" value="DUF2914"/>
</dbReference>
<evidence type="ECO:0000313" key="3">
    <source>
        <dbReference type="EMBL" id="QAR33012.1"/>
    </source>
</evidence>
<accession>A0A410JXX0</accession>
<feature type="signal peptide" evidence="1">
    <location>
        <begin position="1"/>
        <end position="20"/>
    </location>
</feature>
<dbReference type="EMBL" id="CP035108">
    <property type="protein sequence ID" value="QAR33012.1"/>
    <property type="molecule type" value="Genomic_DNA"/>
</dbReference>
<dbReference type="OrthoDB" id="13952at2"/>
<dbReference type="AlphaFoldDB" id="A0A410JXX0"/>
<evidence type="ECO:0000313" key="4">
    <source>
        <dbReference type="Proteomes" id="UP000287502"/>
    </source>
</evidence>
<organism evidence="3 4">
    <name type="scientific">Geovibrio thiophilus</name>
    <dbReference type="NCBI Taxonomy" id="139438"/>
    <lineage>
        <taxon>Bacteria</taxon>
        <taxon>Pseudomonadati</taxon>
        <taxon>Deferribacterota</taxon>
        <taxon>Deferribacteres</taxon>
        <taxon>Deferribacterales</taxon>
        <taxon>Geovibrionaceae</taxon>
        <taxon>Geovibrio</taxon>
    </lineage>
</organism>
<dbReference type="RefSeq" id="WP_128466298.1">
    <property type="nucleotide sequence ID" value="NZ_CP035108.1"/>
</dbReference>
<keyword evidence="4" id="KW-1185">Reference proteome</keyword>
<sequence length="128" mass="14482">MKKAFLVFLAVLLMTNLAHAQTKVSRIVVTTGIENKEPADNVSTVGGGMQDIYCFTEIQTDEYPTEITHIWIHEKNIEAEVKLFIGSPKWRTYSSKTISPDKTGEWKVEIYAQSGQLIDSVDFKVNEQ</sequence>
<proteinExistence type="predicted"/>
<feature type="domain" description="DUF2914" evidence="2">
    <location>
        <begin position="65"/>
        <end position="125"/>
    </location>
</feature>
<dbReference type="Proteomes" id="UP000287502">
    <property type="component" value="Chromosome"/>
</dbReference>
<name>A0A410JXX0_9BACT</name>
<protein>
    <submittedName>
        <fullName evidence="3">DUF2914 domain-containing protein</fullName>
    </submittedName>
</protein>
<gene>
    <name evidence="3" type="ORF">EP073_06200</name>
</gene>
<evidence type="ECO:0000259" key="2">
    <source>
        <dbReference type="Pfam" id="PF11141"/>
    </source>
</evidence>
<keyword evidence="1" id="KW-0732">Signal</keyword>